<reference evidence="1" key="1">
    <citation type="submission" date="2007-02" db="EMBL/GenBank/DDBJ databases">
        <title>Complete sequence of Pyrobaculum calidifontis JCM 11548.</title>
        <authorList>
            <consortium name="US DOE Joint Genome Institute"/>
            <person name="Copeland A."/>
            <person name="Lucas S."/>
            <person name="Lapidus A."/>
            <person name="Barry K."/>
            <person name="Glavina del Rio T."/>
            <person name="Dalin E."/>
            <person name="Tice H."/>
            <person name="Pitluck S."/>
            <person name="Chain P."/>
            <person name="Malfatti S."/>
            <person name="Shin M."/>
            <person name="Vergez L."/>
            <person name="Schmutz J."/>
            <person name="Larimer F."/>
            <person name="Land M."/>
            <person name="Hauser L."/>
            <person name="Kyrpides N."/>
            <person name="Mikhailova N."/>
            <person name="Cozen A.E."/>
            <person name="Fitz-Gibbon S.T."/>
            <person name="House C.H."/>
            <person name="Saltikov C."/>
            <person name="Lowe T.M."/>
            <person name="Richardson P."/>
        </authorList>
    </citation>
    <scope>NUCLEOTIDE SEQUENCE [LARGE SCALE GENOMIC DNA]</scope>
    <source>
        <strain evidence="1">JCM 11548</strain>
    </source>
</reference>
<protein>
    <submittedName>
        <fullName evidence="1">Uncharacterized protein</fullName>
    </submittedName>
</protein>
<dbReference type="STRING" id="410359.Pcal_0165"/>
<dbReference type="HOGENOM" id="CLU_445944_0_0_2"/>
<keyword evidence="2" id="KW-1185">Reference proteome</keyword>
<name>A3MSI5_PYRCJ</name>
<dbReference type="AlphaFoldDB" id="A3MSI5"/>
<evidence type="ECO:0000313" key="2">
    <source>
        <dbReference type="Proteomes" id="UP000001431"/>
    </source>
</evidence>
<dbReference type="EMBL" id="CP000561">
    <property type="protein sequence ID" value="ABO07602.1"/>
    <property type="molecule type" value="Genomic_DNA"/>
</dbReference>
<evidence type="ECO:0000313" key="1">
    <source>
        <dbReference type="EMBL" id="ABO07602.1"/>
    </source>
</evidence>
<sequence length="607" mass="68950">MSPSKVAGDGWDELCRHLRNIHHRYMELARFHSERCNFPGAHCKRPWGREYTEDDLKLMWKYIEYTEPLCCKLMKGLAGVEYRIRELGIESLKRHGGLVKRSVAHSEITKWHLNKPVLVYLTLLDTEMRVTWRELDETSLRSQQKEFMQFVDGAHGARDTRVGVFDIDVDYKRLWLEIPLVEPVSRMLGQRDRAPVALFRNLGWLLSDDRRGSLKHSASNPGQIALRLFDWIALAKYAIEVLNLSPNKPLVFKLAVRQATKTVMSISPTVEMWPVGTAAEVIRGLYKWFGITLGRTEGVLVRGYAVLKALREAAFKRNGRVYVVDDAGAWIAFSNAVGTLVLGDGNMYRTELRIAAKTTPKKTFKGETSLASELAEAVKGILAGPFIRLRPWHMRLLLPIAPSPAFGKALNLYTSLARNPVAALVELGNAKYLLYRYDNRFGVKGVTAVELYETLKKLDIEVKLRGNAVKFTPKQLEELAQRGVSVRFLDEIEKVAAREMIRRLEKAKKRAGRAMKPQLDVESVRRVLVEMAKIARIIVAQYKRGEYIRIIPHDKTKACEIKAMLLSVGIRSSLLRHKGEVRVYEKRSLEIIKTALLSIKAEAPAGI</sequence>
<organism evidence="1 2">
    <name type="scientific">Pyrobaculum calidifontis (strain DSM 21063 / JCM 11548 / VA1)</name>
    <dbReference type="NCBI Taxonomy" id="410359"/>
    <lineage>
        <taxon>Archaea</taxon>
        <taxon>Thermoproteota</taxon>
        <taxon>Thermoprotei</taxon>
        <taxon>Thermoproteales</taxon>
        <taxon>Thermoproteaceae</taxon>
        <taxon>Pyrobaculum</taxon>
    </lineage>
</organism>
<gene>
    <name evidence="1" type="ordered locus">Pcal_0165</name>
</gene>
<accession>A3MSI5</accession>
<proteinExistence type="predicted"/>
<dbReference type="KEGG" id="pcl:Pcal_0165"/>
<dbReference type="Proteomes" id="UP000001431">
    <property type="component" value="Chromosome"/>
</dbReference>